<dbReference type="AlphaFoldDB" id="A0A0R1XJ00"/>
<dbReference type="PANTHER" id="PTHR47683">
    <property type="entry name" value="PSEUDOURIDINE SYNTHASE FAMILY PROTEIN-RELATED"/>
    <property type="match status" value="1"/>
</dbReference>
<dbReference type="GO" id="GO:0000455">
    <property type="term" value="P:enzyme-directed rRNA pseudouridine synthesis"/>
    <property type="evidence" value="ECO:0007669"/>
    <property type="project" value="UniProtKB-ARBA"/>
</dbReference>
<dbReference type="GO" id="GO:0120159">
    <property type="term" value="F:rRNA pseudouridine synthase activity"/>
    <property type="evidence" value="ECO:0007669"/>
    <property type="project" value="UniProtKB-ARBA"/>
</dbReference>
<dbReference type="FunFam" id="3.30.70.1560:FF:000001">
    <property type="entry name" value="Pseudouridine synthase"/>
    <property type="match status" value="1"/>
</dbReference>
<evidence type="ECO:0000313" key="7">
    <source>
        <dbReference type="EMBL" id="KRM28404.1"/>
    </source>
</evidence>
<dbReference type="InterPro" id="IPR020094">
    <property type="entry name" value="TruA/RsuA/RluB/E/F_N"/>
</dbReference>
<dbReference type="OrthoDB" id="9807213at2"/>
<reference evidence="7 8" key="1">
    <citation type="journal article" date="2015" name="Genome Announc.">
        <title>Expanding the biotechnology potential of lactobacilli through comparative genomics of 213 strains and associated genera.</title>
        <authorList>
            <person name="Sun Z."/>
            <person name="Harris H.M."/>
            <person name="McCann A."/>
            <person name="Guo C."/>
            <person name="Argimon S."/>
            <person name="Zhang W."/>
            <person name="Yang X."/>
            <person name="Jeffery I.B."/>
            <person name="Cooney J.C."/>
            <person name="Kagawa T.F."/>
            <person name="Liu W."/>
            <person name="Song Y."/>
            <person name="Salvetti E."/>
            <person name="Wrobel A."/>
            <person name="Rasinkangas P."/>
            <person name="Parkhill J."/>
            <person name="Rea M.C."/>
            <person name="O'Sullivan O."/>
            <person name="Ritari J."/>
            <person name="Douillard F.P."/>
            <person name="Paul Ross R."/>
            <person name="Yang R."/>
            <person name="Briner A.E."/>
            <person name="Felis G.E."/>
            <person name="de Vos W.M."/>
            <person name="Barrangou R."/>
            <person name="Klaenhammer T.R."/>
            <person name="Caufield P.W."/>
            <person name="Cui Y."/>
            <person name="Zhang H."/>
            <person name="O'Toole P.W."/>
        </authorList>
    </citation>
    <scope>NUCLEOTIDE SEQUENCE [LARGE SCALE GENOMIC DNA]</scope>
    <source>
        <strain evidence="7 8">DSM 16991</strain>
    </source>
</reference>
<dbReference type="Gene3D" id="3.30.70.580">
    <property type="entry name" value="Pseudouridine synthase I, catalytic domain, N-terminal subdomain"/>
    <property type="match status" value="1"/>
</dbReference>
<feature type="domain" description="RNA-binding S4" evidence="6">
    <location>
        <begin position="3"/>
        <end position="70"/>
    </location>
</feature>
<sequence>MSERLQKVIADAGVASRRKAEKLIATGHVTVNGDTVTAMGIKVTPQDAVEVDGVPLTQERKVYFLLYKPRGVITSAHDEKGRKTVVDLLNGVQERVYPVGRLDYDTSGLLLLTNDGELANGLMHPSFQVDKTYVARVKGIPVGEQLKQLEKGVVLDGRKTRPAKVKVIRTEKIKNYSIIQITIHEGWHHQVKRMMEKVGLPVDKLSRERFAFLTLDGLNAGEYRSLRTHEVRELYDLVETRSK</sequence>
<accession>A0A0R1XJ00</accession>
<dbReference type="SUPFAM" id="SSF55174">
    <property type="entry name" value="Alpha-L RNA-binding motif"/>
    <property type="match status" value="1"/>
</dbReference>
<dbReference type="Gene3D" id="3.10.290.10">
    <property type="entry name" value="RNA-binding S4 domain"/>
    <property type="match status" value="1"/>
</dbReference>
<dbReference type="InterPro" id="IPR002942">
    <property type="entry name" value="S4_RNA-bd"/>
</dbReference>
<evidence type="ECO:0000256" key="1">
    <source>
        <dbReference type="ARBA" id="ARBA00008348"/>
    </source>
</evidence>
<comment type="caution">
    <text evidence="7">The sequence shown here is derived from an EMBL/GenBank/DDBJ whole genome shotgun (WGS) entry which is preliminary data.</text>
</comment>
<dbReference type="InterPro" id="IPR000748">
    <property type="entry name" value="PsdUridine_synth_RsuA/RluB/E/F"/>
</dbReference>
<dbReference type="Pfam" id="PF00849">
    <property type="entry name" value="PseudoU_synth_2"/>
    <property type="match status" value="1"/>
</dbReference>
<dbReference type="InterPro" id="IPR050343">
    <property type="entry name" value="RsuA_PseudoU_synthase"/>
</dbReference>
<name>A0A0R1XJ00_9LACO</name>
<dbReference type="EC" id="5.4.99.-" evidence="5"/>
<dbReference type="RefSeq" id="WP_027827384.1">
    <property type="nucleotide sequence ID" value="NZ_AUEH01000001.1"/>
</dbReference>
<evidence type="ECO:0000256" key="2">
    <source>
        <dbReference type="ARBA" id="ARBA00022884"/>
    </source>
</evidence>
<dbReference type="EMBL" id="AZFW01000032">
    <property type="protein sequence ID" value="KRM28404.1"/>
    <property type="molecule type" value="Genomic_DNA"/>
</dbReference>
<dbReference type="SUPFAM" id="SSF55120">
    <property type="entry name" value="Pseudouridine synthase"/>
    <property type="match status" value="1"/>
</dbReference>
<dbReference type="PROSITE" id="PS01149">
    <property type="entry name" value="PSI_RSU"/>
    <property type="match status" value="1"/>
</dbReference>
<dbReference type="InterPro" id="IPR020103">
    <property type="entry name" value="PsdUridine_synth_cat_dom_sf"/>
</dbReference>
<dbReference type="InterPro" id="IPR042092">
    <property type="entry name" value="PsdUridine_s_RsuA/RluB/E/F_cat"/>
</dbReference>
<dbReference type="FunFam" id="3.10.290.10:FF:000003">
    <property type="entry name" value="Pseudouridine synthase"/>
    <property type="match status" value="1"/>
</dbReference>
<dbReference type="InterPro" id="IPR018496">
    <property type="entry name" value="PsdUridine_synth_RsuA/RluB_CS"/>
</dbReference>
<dbReference type="PANTHER" id="PTHR47683:SF2">
    <property type="entry name" value="RNA-BINDING S4 DOMAIN-CONTAINING PROTEIN"/>
    <property type="match status" value="1"/>
</dbReference>
<dbReference type="InterPro" id="IPR036986">
    <property type="entry name" value="S4_RNA-bd_sf"/>
</dbReference>
<dbReference type="CDD" id="cd00165">
    <property type="entry name" value="S4"/>
    <property type="match status" value="1"/>
</dbReference>
<keyword evidence="3 5" id="KW-0413">Isomerase</keyword>
<organism evidence="7 8">
    <name type="scientific">Schleiferilactobacillus harbinensis DSM 16991</name>
    <dbReference type="NCBI Taxonomy" id="1122147"/>
    <lineage>
        <taxon>Bacteria</taxon>
        <taxon>Bacillati</taxon>
        <taxon>Bacillota</taxon>
        <taxon>Bacilli</taxon>
        <taxon>Lactobacillales</taxon>
        <taxon>Lactobacillaceae</taxon>
        <taxon>Schleiferilactobacillus</taxon>
    </lineage>
</organism>
<dbReference type="FunFam" id="3.30.70.580:FF:000005">
    <property type="entry name" value="Pseudouridine synthase"/>
    <property type="match status" value="1"/>
</dbReference>
<evidence type="ECO:0000259" key="6">
    <source>
        <dbReference type="SMART" id="SM00363"/>
    </source>
</evidence>
<dbReference type="Pfam" id="PF01479">
    <property type="entry name" value="S4"/>
    <property type="match status" value="1"/>
</dbReference>
<evidence type="ECO:0000313" key="8">
    <source>
        <dbReference type="Proteomes" id="UP000050949"/>
    </source>
</evidence>
<dbReference type="Proteomes" id="UP000050949">
    <property type="component" value="Unassembled WGS sequence"/>
</dbReference>
<dbReference type="InterPro" id="IPR006145">
    <property type="entry name" value="PsdUridine_synth_RsuA/RluA"/>
</dbReference>
<dbReference type="PATRIC" id="fig|1122147.4.peg.1937"/>
<dbReference type="SMART" id="SM00363">
    <property type="entry name" value="S4"/>
    <property type="match status" value="1"/>
</dbReference>
<dbReference type="NCBIfam" id="TIGR00093">
    <property type="entry name" value="pseudouridine synthase"/>
    <property type="match status" value="1"/>
</dbReference>
<evidence type="ECO:0000256" key="3">
    <source>
        <dbReference type="ARBA" id="ARBA00023235"/>
    </source>
</evidence>
<dbReference type="Gene3D" id="3.30.70.1560">
    <property type="entry name" value="Alpha-L RNA-binding motif"/>
    <property type="match status" value="1"/>
</dbReference>
<dbReference type="GO" id="GO:0003723">
    <property type="term" value="F:RNA binding"/>
    <property type="evidence" value="ECO:0007669"/>
    <property type="project" value="UniProtKB-KW"/>
</dbReference>
<dbReference type="GO" id="GO:0005829">
    <property type="term" value="C:cytosol"/>
    <property type="evidence" value="ECO:0007669"/>
    <property type="project" value="UniProtKB-ARBA"/>
</dbReference>
<proteinExistence type="inferred from homology"/>
<dbReference type="PROSITE" id="PS50889">
    <property type="entry name" value="S4"/>
    <property type="match status" value="1"/>
</dbReference>
<dbReference type="eggNOG" id="COG1187">
    <property type="taxonomic scope" value="Bacteria"/>
</dbReference>
<dbReference type="GeneID" id="78509004"/>
<dbReference type="CDD" id="cd02870">
    <property type="entry name" value="PseudoU_synth_RsuA_like"/>
    <property type="match status" value="1"/>
</dbReference>
<comment type="similarity">
    <text evidence="1 5">Belongs to the pseudouridine synthase RsuA family.</text>
</comment>
<gene>
    <name evidence="7" type="ORF">FC91_GL001868</name>
</gene>
<evidence type="ECO:0000256" key="4">
    <source>
        <dbReference type="PROSITE-ProRule" id="PRU00182"/>
    </source>
</evidence>
<protein>
    <recommendedName>
        <fullName evidence="5">Pseudouridine synthase</fullName>
        <ecNumber evidence="5">5.4.99.-</ecNumber>
    </recommendedName>
</protein>
<evidence type="ECO:0000256" key="5">
    <source>
        <dbReference type="RuleBase" id="RU003887"/>
    </source>
</evidence>
<keyword evidence="2 4" id="KW-0694">RNA-binding</keyword>